<feature type="region of interest" description="Disordered" evidence="1">
    <location>
        <begin position="1"/>
        <end position="57"/>
    </location>
</feature>
<organism evidence="2 3">
    <name type="scientific">Coccidioides immitis RMSCC 2394</name>
    <dbReference type="NCBI Taxonomy" id="404692"/>
    <lineage>
        <taxon>Eukaryota</taxon>
        <taxon>Fungi</taxon>
        <taxon>Dikarya</taxon>
        <taxon>Ascomycota</taxon>
        <taxon>Pezizomycotina</taxon>
        <taxon>Eurotiomycetes</taxon>
        <taxon>Eurotiomycetidae</taxon>
        <taxon>Onygenales</taxon>
        <taxon>Onygenaceae</taxon>
        <taxon>Coccidioides</taxon>
    </lineage>
</organism>
<evidence type="ECO:0000313" key="2">
    <source>
        <dbReference type="EMBL" id="KMP06127.1"/>
    </source>
</evidence>
<dbReference type="AlphaFoldDB" id="A0A0J7B827"/>
<dbReference type="EMBL" id="DS028096">
    <property type="protein sequence ID" value="KMP06127.1"/>
    <property type="molecule type" value="Genomic_DNA"/>
</dbReference>
<reference evidence="3" key="1">
    <citation type="journal article" date="2010" name="Genome Res.">
        <title>Population genomic sequencing of Coccidioides fungi reveals recent hybridization and transposon control.</title>
        <authorList>
            <person name="Neafsey D.E."/>
            <person name="Barker B.M."/>
            <person name="Sharpton T.J."/>
            <person name="Stajich J.E."/>
            <person name="Park D.J."/>
            <person name="Whiston E."/>
            <person name="Hung C.-Y."/>
            <person name="McMahan C."/>
            <person name="White J."/>
            <person name="Sykes S."/>
            <person name="Heiman D."/>
            <person name="Young S."/>
            <person name="Zeng Q."/>
            <person name="Abouelleil A."/>
            <person name="Aftuck L."/>
            <person name="Bessette D."/>
            <person name="Brown A."/>
            <person name="FitzGerald M."/>
            <person name="Lui A."/>
            <person name="Macdonald J.P."/>
            <person name="Priest M."/>
            <person name="Orbach M.J."/>
            <person name="Galgiani J.N."/>
            <person name="Kirkland T.N."/>
            <person name="Cole G.T."/>
            <person name="Birren B.W."/>
            <person name="Henn M.R."/>
            <person name="Taylor J.W."/>
            <person name="Rounsley S.D."/>
        </authorList>
    </citation>
    <scope>NUCLEOTIDE SEQUENCE [LARGE SCALE GENOMIC DNA]</scope>
    <source>
        <strain evidence="3">RMSCC 2394</strain>
    </source>
</reference>
<name>A0A0J7B827_COCIT</name>
<gene>
    <name evidence="2" type="ORF">CIRG_05808</name>
</gene>
<sequence length="106" mass="11317">MQVQSGMNPIQPNSGSRTDFSTLSRQLYPSTRRHEAEGGSKAPAPRLHPKRRGKDAIHAERCAEEEQGGDFGFLSGVSKFVIQGLSLAKSPPSVRDVSAGEGLATP</sequence>
<dbReference type="Proteomes" id="UP000054565">
    <property type="component" value="Unassembled WGS sequence"/>
</dbReference>
<protein>
    <submittedName>
        <fullName evidence="2">Uncharacterized protein</fullName>
    </submittedName>
</protein>
<proteinExistence type="predicted"/>
<evidence type="ECO:0000256" key="1">
    <source>
        <dbReference type="SAM" id="MobiDB-lite"/>
    </source>
</evidence>
<feature type="compositionally biased region" description="Polar residues" evidence="1">
    <location>
        <begin position="1"/>
        <end position="29"/>
    </location>
</feature>
<evidence type="ECO:0000313" key="3">
    <source>
        <dbReference type="Proteomes" id="UP000054565"/>
    </source>
</evidence>
<accession>A0A0J7B827</accession>